<dbReference type="EMBL" id="LCNT01000004">
    <property type="protein sequence ID" value="KKU61253.1"/>
    <property type="molecule type" value="Genomic_DNA"/>
</dbReference>
<dbReference type="Proteomes" id="UP000033860">
    <property type="component" value="Unassembled WGS sequence"/>
</dbReference>
<organism evidence="2 3">
    <name type="scientific">Candidatus Beckwithbacteria bacterium GW2011_GWB1_47_15</name>
    <dbReference type="NCBI Taxonomy" id="1618371"/>
    <lineage>
        <taxon>Bacteria</taxon>
        <taxon>Candidatus Beckwithiibacteriota</taxon>
    </lineage>
</organism>
<reference evidence="2 3" key="1">
    <citation type="journal article" date="2015" name="Nature">
        <title>rRNA introns, odd ribosomes, and small enigmatic genomes across a large radiation of phyla.</title>
        <authorList>
            <person name="Brown C.T."/>
            <person name="Hug L.A."/>
            <person name="Thomas B.C."/>
            <person name="Sharon I."/>
            <person name="Castelle C.J."/>
            <person name="Singh A."/>
            <person name="Wilkins M.J."/>
            <person name="Williams K.H."/>
            <person name="Banfield J.F."/>
        </authorList>
    </citation>
    <scope>NUCLEOTIDE SEQUENCE [LARGE SCALE GENOMIC DNA]</scope>
</reference>
<evidence type="ECO:0000256" key="1">
    <source>
        <dbReference type="SAM" id="Phobius"/>
    </source>
</evidence>
<accession>A0A0G1U4L3</accession>
<keyword evidence="1" id="KW-0812">Transmembrane</keyword>
<name>A0A0G1U4L3_9BACT</name>
<feature type="transmembrane region" description="Helical" evidence="1">
    <location>
        <begin position="21"/>
        <end position="41"/>
    </location>
</feature>
<sequence length="95" mass="11178">MSMSETNYQDEIKYYQIRLTVVLLLVAGLMGLEAVLAWRWYQNEKQAAKPQETMSQFQRQEFNGLWQRLKEKTIEVDINQGISYGSQVGRLEPFD</sequence>
<protein>
    <submittedName>
        <fullName evidence="2">Uncharacterized protein</fullName>
    </submittedName>
</protein>
<comment type="caution">
    <text evidence="2">The sequence shown here is derived from an EMBL/GenBank/DDBJ whole genome shotgun (WGS) entry which is preliminary data.</text>
</comment>
<keyword evidence="1" id="KW-1133">Transmembrane helix</keyword>
<keyword evidence="1" id="KW-0472">Membrane</keyword>
<evidence type="ECO:0000313" key="3">
    <source>
        <dbReference type="Proteomes" id="UP000033860"/>
    </source>
</evidence>
<proteinExistence type="predicted"/>
<gene>
    <name evidence="2" type="ORF">UX85_C0004G0175</name>
</gene>
<evidence type="ECO:0000313" key="2">
    <source>
        <dbReference type="EMBL" id="KKU61253.1"/>
    </source>
</evidence>
<dbReference type="AlphaFoldDB" id="A0A0G1U4L3"/>